<feature type="coiled-coil region" evidence="1">
    <location>
        <begin position="35"/>
        <end position="62"/>
    </location>
</feature>
<reference evidence="2" key="1">
    <citation type="submission" date="2019-03" db="EMBL/GenBank/DDBJ databases">
        <title>Long read genome sequence of the mycoparasitic Pythium oligandrum ATCC 38472 isolated from sugarbeet rhizosphere.</title>
        <authorList>
            <person name="Gaulin E."/>
        </authorList>
    </citation>
    <scope>NUCLEOTIDE SEQUENCE</scope>
    <source>
        <strain evidence="2">ATCC 38472_TT</strain>
    </source>
</reference>
<sequence>MKVVEEQLPPLEPLPLSLTTEEKRARQRLHERRTYHRKLHRLQVLRNQVSQLEAEYESLLETKQLEEACAFVSELPAFSDDQEEQKPRVSDDYVELLRIRDSLQQHNEALRDAIDEYERSEKRIQLLLDWEASEEMASSSDSHPSASPEAASVLPALGTLITREQCCEIAQLTYAEIRRFRESPDFVTTGASVFGWRDKRQYDGDHVKFLLNKFFTGISTSDFMERAWGVMSSSTALASLYSASILVQVLPVQHVDDDNVIMLRVFSSPDGKRLIKSLFLVSRFEIATGYAVIYRSLDPSLMMPYDIPPDVQEQWVDYNSWIIYERAGDQQQHSRVSFGGKILKSLAVGSDALEMLFIAIRSEGLMLGTHWKLGN</sequence>
<dbReference type="OrthoDB" id="148089at2759"/>
<gene>
    <name evidence="2" type="ORF">Poli38472_013377</name>
</gene>
<feature type="coiled-coil region" evidence="1">
    <location>
        <begin position="96"/>
        <end position="127"/>
    </location>
</feature>
<dbReference type="EMBL" id="SPLM01000113">
    <property type="protein sequence ID" value="TMW57903.1"/>
    <property type="molecule type" value="Genomic_DNA"/>
</dbReference>
<comment type="caution">
    <text evidence="2">The sequence shown here is derived from an EMBL/GenBank/DDBJ whole genome shotgun (WGS) entry which is preliminary data.</text>
</comment>
<organism evidence="2 3">
    <name type="scientific">Pythium oligandrum</name>
    <name type="common">Mycoparasitic fungus</name>
    <dbReference type="NCBI Taxonomy" id="41045"/>
    <lineage>
        <taxon>Eukaryota</taxon>
        <taxon>Sar</taxon>
        <taxon>Stramenopiles</taxon>
        <taxon>Oomycota</taxon>
        <taxon>Peronosporomycetes</taxon>
        <taxon>Pythiales</taxon>
        <taxon>Pythiaceae</taxon>
        <taxon>Pythium</taxon>
    </lineage>
</organism>
<keyword evidence="1" id="KW-0175">Coiled coil</keyword>
<keyword evidence="3" id="KW-1185">Reference proteome</keyword>
<accession>A0A8K1C7M4</accession>
<dbReference type="Proteomes" id="UP000794436">
    <property type="component" value="Unassembled WGS sequence"/>
</dbReference>
<evidence type="ECO:0000313" key="2">
    <source>
        <dbReference type="EMBL" id="TMW57903.1"/>
    </source>
</evidence>
<protein>
    <submittedName>
        <fullName evidence="2">Uncharacterized protein</fullName>
    </submittedName>
</protein>
<evidence type="ECO:0000313" key="3">
    <source>
        <dbReference type="Proteomes" id="UP000794436"/>
    </source>
</evidence>
<proteinExistence type="predicted"/>
<evidence type="ECO:0000256" key="1">
    <source>
        <dbReference type="SAM" id="Coils"/>
    </source>
</evidence>
<name>A0A8K1C7M4_PYTOL</name>
<dbReference type="AlphaFoldDB" id="A0A8K1C7M4"/>